<organism evidence="3 4">
    <name type="scientific">Litorilinea aerophila</name>
    <dbReference type="NCBI Taxonomy" id="1204385"/>
    <lineage>
        <taxon>Bacteria</taxon>
        <taxon>Bacillati</taxon>
        <taxon>Chloroflexota</taxon>
        <taxon>Caldilineae</taxon>
        <taxon>Caldilineales</taxon>
        <taxon>Caldilineaceae</taxon>
        <taxon>Litorilinea</taxon>
    </lineage>
</organism>
<keyword evidence="4" id="KW-1185">Reference proteome</keyword>
<dbReference type="Pfam" id="PF04389">
    <property type="entry name" value="Peptidase_M28"/>
    <property type="match status" value="1"/>
</dbReference>
<protein>
    <submittedName>
        <fullName evidence="3">M28 family peptidase</fullName>
    </submittedName>
</protein>
<dbReference type="Gene3D" id="3.50.30.30">
    <property type="match status" value="1"/>
</dbReference>
<dbReference type="PANTHER" id="PTHR10404:SF46">
    <property type="entry name" value="VACUOLAR PROTEIN SORTING-ASSOCIATED PROTEIN 70"/>
    <property type="match status" value="1"/>
</dbReference>
<dbReference type="InParanoid" id="A0A540V9K3"/>
<dbReference type="InterPro" id="IPR003137">
    <property type="entry name" value="PA_domain"/>
</dbReference>
<dbReference type="SUPFAM" id="SSF52025">
    <property type="entry name" value="PA domain"/>
    <property type="match status" value="1"/>
</dbReference>
<gene>
    <name evidence="3" type="ORF">FKZ61_21435</name>
</gene>
<dbReference type="AlphaFoldDB" id="A0A540V9K3"/>
<accession>A0A540V9K3</accession>
<evidence type="ECO:0000259" key="2">
    <source>
        <dbReference type="Pfam" id="PF04389"/>
    </source>
</evidence>
<dbReference type="EMBL" id="VIGC01000040">
    <property type="protein sequence ID" value="TQE93434.1"/>
    <property type="molecule type" value="Genomic_DNA"/>
</dbReference>
<dbReference type="Gene3D" id="3.40.630.10">
    <property type="entry name" value="Zn peptidases"/>
    <property type="match status" value="1"/>
</dbReference>
<feature type="domain" description="Peptidase M28" evidence="2">
    <location>
        <begin position="224"/>
        <end position="421"/>
    </location>
</feature>
<dbReference type="InterPro" id="IPR007484">
    <property type="entry name" value="Peptidase_M28"/>
</dbReference>
<reference evidence="3 4" key="1">
    <citation type="submission" date="2019-06" db="EMBL/GenBank/DDBJ databases">
        <title>Genome sequence of Litorilinea aerophila BAA-2444.</title>
        <authorList>
            <person name="Maclea K.S."/>
            <person name="Maurais E.G."/>
            <person name="Iannazzi L.C."/>
        </authorList>
    </citation>
    <scope>NUCLEOTIDE SEQUENCE [LARGE SCALE GENOMIC DNA]</scope>
    <source>
        <strain evidence="3 4">ATCC BAA-2444</strain>
    </source>
</reference>
<sequence length="589" mass="65443">MNTHNPVDENQLLAQISRERLWETNSTIARWNRHSGTDEEREAFRYVQGLLDEYGLQTTLLEHPALISYPLDASLTLLDDAGAPLATIPCLGTAYSATVEGLEAEVVDLGFGTPEDYARQDVRGKIVLLNGLATPTAVYAAEQAGAIGQIFINDDHLHYMIVSSIWGTPTPASAERIPRTPSVSVVERDGHELRRRIAENSGAGGVRVRLTSHVFMDWQQTPLLVADLPGQNADEFVLFSGHLDSWEVGAMDNGSANATMLEVARILAQHRDVLYRGLRLCFWSGHSHGRYSGSTWYADHFWEELHDHCVAHVNIDSTGARGATFYGSFPAHQELGPFGEAVVREQTGQETHARPMSRAGDMSFNGIGIPALFMSLSQVPFSDQDTDYVSLAFGKLIGGKMPWWWHTSEDTLDKIDLDVLELDTRIYLLTLWRLCHRPLLPMDFRPAVAAILETLTRLQAEAGAHLDLQVALERAQALAARAEELAQRCALVAPEDLATIQVLNTRMKAFSRSLIPILYTGAGRFDHDPAWGLPPIPLLADAPRLARMDPDSDEYHFLRTQLVRNRNAVNMALREALERTSLPPLNPER</sequence>
<evidence type="ECO:0000259" key="1">
    <source>
        <dbReference type="Pfam" id="PF02225"/>
    </source>
</evidence>
<feature type="domain" description="PA" evidence="1">
    <location>
        <begin position="104"/>
        <end position="193"/>
    </location>
</feature>
<dbReference type="SUPFAM" id="SSF53187">
    <property type="entry name" value="Zn-dependent exopeptidases"/>
    <property type="match status" value="1"/>
</dbReference>
<dbReference type="OrthoDB" id="9769665at2"/>
<dbReference type="FunCoup" id="A0A540V9K3">
    <property type="interactions" value="17"/>
</dbReference>
<dbReference type="Pfam" id="PF02225">
    <property type="entry name" value="PA"/>
    <property type="match status" value="1"/>
</dbReference>
<comment type="caution">
    <text evidence="3">The sequence shown here is derived from an EMBL/GenBank/DDBJ whole genome shotgun (WGS) entry which is preliminary data.</text>
</comment>
<dbReference type="RefSeq" id="WP_141612215.1">
    <property type="nucleotide sequence ID" value="NZ_VIGC02000040.1"/>
</dbReference>
<name>A0A540V9K3_9CHLR</name>
<evidence type="ECO:0000313" key="3">
    <source>
        <dbReference type="EMBL" id="TQE93434.1"/>
    </source>
</evidence>
<dbReference type="Proteomes" id="UP000317371">
    <property type="component" value="Unassembled WGS sequence"/>
</dbReference>
<evidence type="ECO:0000313" key="4">
    <source>
        <dbReference type="Proteomes" id="UP000317371"/>
    </source>
</evidence>
<dbReference type="InterPro" id="IPR046450">
    <property type="entry name" value="PA_dom_sf"/>
</dbReference>
<proteinExistence type="predicted"/>
<dbReference type="InterPro" id="IPR039373">
    <property type="entry name" value="Peptidase_M28B"/>
</dbReference>
<dbReference type="PANTHER" id="PTHR10404">
    <property type="entry name" value="N-ACETYLATED-ALPHA-LINKED ACIDIC DIPEPTIDASE"/>
    <property type="match status" value="1"/>
</dbReference>